<evidence type="ECO:0000256" key="5">
    <source>
        <dbReference type="ARBA" id="ARBA00022989"/>
    </source>
</evidence>
<evidence type="ECO:0000256" key="8">
    <source>
        <dbReference type="SAM" id="Phobius"/>
    </source>
</evidence>
<dbReference type="OMA" id="RARPPIC"/>
<dbReference type="EnsemblPlants" id="OB08G18170.1">
    <property type="protein sequence ID" value="OB08G18170.1"/>
    <property type="gene ID" value="OB08G18170"/>
</dbReference>
<dbReference type="PANTHER" id="PTHR31645:SF48">
    <property type="entry name" value="METAL-NICOTIANAMINE TRANSPORTER YSL17-RELATED"/>
    <property type="match status" value="1"/>
</dbReference>
<feature type="transmembrane region" description="Helical" evidence="8">
    <location>
        <begin position="65"/>
        <end position="85"/>
    </location>
</feature>
<evidence type="ECO:0000256" key="7">
    <source>
        <dbReference type="SAM" id="MobiDB-lite"/>
    </source>
</evidence>
<reference evidence="9" key="1">
    <citation type="journal article" date="2013" name="Nat. Commun.">
        <title>Whole-genome sequencing of Oryza brachyantha reveals mechanisms underlying Oryza genome evolution.</title>
        <authorList>
            <person name="Chen J."/>
            <person name="Huang Q."/>
            <person name="Gao D."/>
            <person name="Wang J."/>
            <person name="Lang Y."/>
            <person name="Liu T."/>
            <person name="Li B."/>
            <person name="Bai Z."/>
            <person name="Luis Goicoechea J."/>
            <person name="Liang C."/>
            <person name="Chen C."/>
            <person name="Zhang W."/>
            <person name="Sun S."/>
            <person name="Liao Y."/>
            <person name="Zhang X."/>
            <person name="Yang L."/>
            <person name="Song C."/>
            <person name="Wang M."/>
            <person name="Shi J."/>
            <person name="Liu G."/>
            <person name="Liu J."/>
            <person name="Zhou H."/>
            <person name="Zhou W."/>
            <person name="Yu Q."/>
            <person name="An N."/>
            <person name="Chen Y."/>
            <person name="Cai Q."/>
            <person name="Wang B."/>
            <person name="Liu B."/>
            <person name="Min J."/>
            <person name="Huang Y."/>
            <person name="Wu H."/>
            <person name="Li Z."/>
            <person name="Zhang Y."/>
            <person name="Yin Y."/>
            <person name="Song W."/>
            <person name="Jiang J."/>
            <person name="Jackson S.A."/>
            <person name="Wing R.A."/>
            <person name="Wang J."/>
            <person name="Chen M."/>
        </authorList>
    </citation>
    <scope>NUCLEOTIDE SEQUENCE [LARGE SCALE GENOMIC DNA]</scope>
    <source>
        <strain evidence="9">cv. IRGC 101232</strain>
    </source>
</reference>
<feature type="transmembrane region" description="Helical" evidence="8">
    <location>
        <begin position="42"/>
        <end position="59"/>
    </location>
</feature>
<evidence type="ECO:0000256" key="6">
    <source>
        <dbReference type="ARBA" id="ARBA00023136"/>
    </source>
</evidence>
<organism evidence="9">
    <name type="scientific">Oryza brachyantha</name>
    <name type="common">malo sina</name>
    <dbReference type="NCBI Taxonomy" id="4533"/>
    <lineage>
        <taxon>Eukaryota</taxon>
        <taxon>Viridiplantae</taxon>
        <taxon>Streptophyta</taxon>
        <taxon>Embryophyta</taxon>
        <taxon>Tracheophyta</taxon>
        <taxon>Spermatophyta</taxon>
        <taxon>Magnoliopsida</taxon>
        <taxon>Liliopsida</taxon>
        <taxon>Poales</taxon>
        <taxon>Poaceae</taxon>
        <taxon>BOP clade</taxon>
        <taxon>Oryzoideae</taxon>
        <taxon>Oryzeae</taxon>
        <taxon>Oryzinae</taxon>
        <taxon>Oryza</taxon>
    </lineage>
</organism>
<keyword evidence="10" id="KW-1185">Reference proteome</keyword>
<feature type="transmembrane region" description="Helical" evidence="8">
    <location>
        <begin position="105"/>
        <end position="131"/>
    </location>
</feature>
<feature type="transmembrane region" description="Helical" evidence="8">
    <location>
        <begin position="388"/>
        <end position="408"/>
    </location>
</feature>
<keyword evidence="3" id="KW-0813">Transport</keyword>
<name>J3MRT8_ORYBR</name>
<feature type="transmembrane region" description="Helical" evidence="8">
    <location>
        <begin position="428"/>
        <end position="448"/>
    </location>
</feature>
<dbReference type="HOGENOM" id="CLU_015477_3_0_1"/>
<comment type="subcellular location">
    <subcellularLocation>
        <location evidence="1">Membrane</location>
        <topology evidence="1">Multi-pass membrane protein</topology>
    </subcellularLocation>
</comment>
<evidence type="ECO:0000256" key="4">
    <source>
        <dbReference type="ARBA" id="ARBA00022692"/>
    </source>
</evidence>
<dbReference type="GO" id="GO:0016020">
    <property type="term" value="C:membrane"/>
    <property type="evidence" value="ECO:0007669"/>
    <property type="project" value="UniProtKB-SubCell"/>
</dbReference>
<sequence>MAPSVEEEEQQQQLTAEASSSERAFEGEPVPTLGETVTARSAAVSVALGAVVSVVAMRLNLTSGLVPSLGVPAGLLGFFMARAWIRVQDVFGVPHLPFTRQENALIQTAVVSCSSIAFTGGFGTYILGMSAKSATERHIGNEGKNMDEPNIGRLIAFLFLVNFAGLFIIIPLRKMMIIRHRLTFPSGTATAHLINSFHTPHGAKQARQQVGTLLKSLGATVLWPLFQWLFTGGKNCGLEAFPTFGMLAYQRGFYFDLSTTNVGIGMICPPMITASMLAGSVVSWGILWPYIETKAGRWFPENLDANDLGGIMGYRVFVGVSMILADGLFTFLSSLVRTANAMRKRRRGCGGHARASTTTSAAGPPLFFALALVLSAAREAAERRRGRAVRYIPSTVGVAVAFFVPPRIPVGMAAGCLALHVWRTRVDAGGAGLLSPVVASGLICGDGLGSLMSSMLTLLGARPPICVKFLSRFQNQKLDAFLTTLRAS</sequence>
<dbReference type="AlphaFoldDB" id="J3MRT8"/>
<dbReference type="NCBIfam" id="TIGR00728">
    <property type="entry name" value="OPT_sfam"/>
    <property type="match status" value="1"/>
</dbReference>
<dbReference type="InterPro" id="IPR045035">
    <property type="entry name" value="YSL-like"/>
</dbReference>
<dbReference type="Proteomes" id="UP000006038">
    <property type="component" value="Chromosome 8"/>
</dbReference>
<comment type="similarity">
    <text evidence="2">Belongs to the YSL (TC 2.A.67.2) family.</text>
</comment>
<reference evidence="9" key="2">
    <citation type="submission" date="2013-04" db="UniProtKB">
        <authorList>
            <consortium name="EnsemblPlants"/>
        </authorList>
    </citation>
    <scope>IDENTIFICATION</scope>
</reference>
<keyword evidence="6 8" id="KW-0472">Membrane</keyword>
<dbReference type="Gramene" id="OB08G18170.1">
    <property type="protein sequence ID" value="OB08G18170.1"/>
    <property type="gene ID" value="OB08G18170"/>
</dbReference>
<keyword evidence="5 8" id="KW-1133">Transmembrane helix</keyword>
<evidence type="ECO:0000313" key="10">
    <source>
        <dbReference type="Proteomes" id="UP000006038"/>
    </source>
</evidence>
<dbReference type="eggNOG" id="ENOG502QQ2H">
    <property type="taxonomic scope" value="Eukaryota"/>
</dbReference>
<dbReference type="Pfam" id="PF03169">
    <property type="entry name" value="OPT"/>
    <property type="match status" value="2"/>
</dbReference>
<evidence type="ECO:0008006" key="11">
    <source>
        <dbReference type="Google" id="ProtNLM"/>
    </source>
</evidence>
<keyword evidence="4 8" id="KW-0812">Transmembrane</keyword>
<dbReference type="STRING" id="4533.J3MRT8"/>
<feature type="region of interest" description="Disordered" evidence="7">
    <location>
        <begin position="1"/>
        <end position="29"/>
    </location>
</feature>
<protein>
    <recommendedName>
        <fullName evidence="11">Metal-nicotianamine transporter</fullName>
    </recommendedName>
</protein>
<feature type="compositionally biased region" description="Acidic residues" evidence="7">
    <location>
        <begin position="1"/>
        <end position="10"/>
    </location>
</feature>
<dbReference type="InterPro" id="IPR004813">
    <property type="entry name" value="OPT"/>
</dbReference>
<evidence type="ECO:0000256" key="2">
    <source>
        <dbReference type="ARBA" id="ARBA00010276"/>
    </source>
</evidence>
<feature type="transmembrane region" description="Helical" evidence="8">
    <location>
        <begin position="311"/>
        <end position="336"/>
    </location>
</feature>
<feature type="transmembrane region" description="Helical" evidence="8">
    <location>
        <begin position="151"/>
        <end position="172"/>
    </location>
</feature>
<dbReference type="GO" id="GO:0035673">
    <property type="term" value="F:oligopeptide transmembrane transporter activity"/>
    <property type="evidence" value="ECO:0007669"/>
    <property type="project" value="InterPro"/>
</dbReference>
<accession>J3MRT8</accession>
<evidence type="ECO:0000256" key="3">
    <source>
        <dbReference type="ARBA" id="ARBA00022448"/>
    </source>
</evidence>
<dbReference type="PANTHER" id="PTHR31645">
    <property type="entry name" value="OLIGOPEPTIDE TRANSPORTER YGL114W-RELATED"/>
    <property type="match status" value="1"/>
</dbReference>
<evidence type="ECO:0000256" key="1">
    <source>
        <dbReference type="ARBA" id="ARBA00004141"/>
    </source>
</evidence>
<evidence type="ECO:0000313" key="9">
    <source>
        <dbReference type="EnsemblPlants" id="OB08G18170.1"/>
    </source>
</evidence>
<proteinExistence type="inferred from homology"/>